<organism evidence="1 2">
    <name type="scientific">Biomphalaria pfeifferi</name>
    <name type="common">Bloodfluke planorb</name>
    <name type="synonym">Freshwater snail</name>
    <dbReference type="NCBI Taxonomy" id="112525"/>
    <lineage>
        <taxon>Eukaryota</taxon>
        <taxon>Metazoa</taxon>
        <taxon>Spiralia</taxon>
        <taxon>Lophotrochozoa</taxon>
        <taxon>Mollusca</taxon>
        <taxon>Gastropoda</taxon>
        <taxon>Heterobranchia</taxon>
        <taxon>Euthyneura</taxon>
        <taxon>Panpulmonata</taxon>
        <taxon>Hygrophila</taxon>
        <taxon>Lymnaeoidea</taxon>
        <taxon>Planorbidae</taxon>
        <taxon>Biomphalaria</taxon>
    </lineage>
</organism>
<accession>A0AAD8BKT4</accession>
<protein>
    <submittedName>
        <fullName evidence="1">Uncharacterized protein</fullName>
    </submittedName>
</protein>
<evidence type="ECO:0000313" key="2">
    <source>
        <dbReference type="Proteomes" id="UP001233172"/>
    </source>
</evidence>
<reference evidence="1" key="2">
    <citation type="submission" date="2023-04" db="EMBL/GenBank/DDBJ databases">
        <authorList>
            <person name="Bu L."/>
            <person name="Lu L."/>
            <person name="Laidemitt M.R."/>
            <person name="Zhang S.M."/>
            <person name="Mutuku M."/>
            <person name="Mkoji G."/>
            <person name="Steinauer M."/>
            <person name="Loker E.S."/>
        </authorList>
    </citation>
    <scope>NUCLEOTIDE SEQUENCE</scope>
    <source>
        <strain evidence="1">KasaAsao</strain>
        <tissue evidence="1">Whole Snail</tissue>
    </source>
</reference>
<name>A0AAD8BKT4_BIOPF</name>
<gene>
    <name evidence="1" type="ORF">Bpfe_014190</name>
</gene>
<proteinExistence type="predicted"/>
<dbReference type="AlphaFoldDB" id="A0AAD8BKT4"/>
<dbReference type="EMBL" id="JASAOG010000062">
    <property type="protein sequence ID" value="KAK0056410.1"/>
    <property type="molecule type" value="Genomic_DNA"/>
</dbReference>
<feature type="non-terminal residue" evidence="1">
    <location>
        <position position="1"/>
    </location>
</feature>
<sequence length="58" mass="6455">MWVTRTATARRIDTLVIVTVRSADMTYLKSSSVTVSLLVQQIGPTCAMEMDINSQHVQ</sequence>
<reference evidence="1" key="1">
    <citation type="journal article" date="2023" name="PLoS Negl. Trop. Dis.">
        <title>A genome sequence for Biomphalaria pfeifferi, the major vector snail for the human-infecting parasite Schistosoma mansoni.</title>
        <authorList>
            <person name="Bu L."/>
            <person name="Lu L."/>
            <person name="Laidemitt M.R."/>
            <person name="Zhang S.M."/>
            <person name="Mutuku M."/>
            <person name="Mkoji G."/>
            <person name="Steinauer M."/>
            <person name="Loker E.S."/>
        </authorList>
    </citation>
    <scope>NUCLEOTIDE SEQUENCE</scope>
    <source>
        <strain evidence="1">KasaAsao</strain>
    </source>
</reference>
<evidence type="ECO:0000313" key="1">
    <source>
        <dbReference type="EMBL" id="KAK0056410.1"/>
    </source>
</evidence>
<dbReference type="Proteomes" id="UP001233172">
    <property type="component" value="Unassembled WGS sequence"/>
</dbReference>
<comment type="caution">
    <text evidence="1">The sequence shown here is derived from an EMBL/GenBank/DDBJ whole genome shotgun (WGS) entry which is preliminary data.</text>
</comment>
<keyword evidence="2" id="KW-1185">Reference proteome</keyword>